<reference evidence="2 3" key="1">
    <citation type="journal article" date="2020" name="ISME J.">
        <title>Comparative genomics reveals insights into cyanobacterial evolution and habitat adaptation.</title>
        <authorList>
            <person name="Chen M.Y."/>
            <person name="Teng W.K."/>
            <person name="Zhao L."/>
            <person name="Hu C.X."/>
            <person name="Zhou Y.K."/>
            <person name="Han B.P."/>
            <person name="Song L.R."/>
            <person name="Shu W.S."/>
        </authorList>
    </citation>
    <scope>NUCLEOTIDE SEQUENCE [LARGE SCALE GENOMIC DNA]</scope>
    <source>
        <strain evidence="2 3">FACHB-1370</strain>
    </source>
</reference>
<accession>A0ABR8EG95</accession>
<dbReference type="InterPro" id="IPR014968">
    <property type="entry name" value="XisI"/>
</dbReference>
<dbReference type="Proteomes" id="UP000641954">
    <property type="component" value="Unassembled WGS sequence"/>
</dbReference>
<protein>
    <submittedName>
        <fullName evidence="2">XisI protein</fullName>
    </submittedName>
</protein>
<dbReference type="EMBL" id="JACJSK010000014">
    <property type="protein sequence ID" value="MBD2544577.1"/>
    <property type="molecule type" value="Genomic_DNA"/>
</dbReference>
<name>A0ABR8EG95_9CYAN</name>
<dbReference type="Pfam" id="PF08869">
    <property type="entry name" value="XisI"/>
    <property type="match status" value="1"/>
</dbReference>
<sequence length="70" mass="8369">MEKLPKYRELVERLIKEYGQYKPRYGEIEVQTICDREASRRESRTRSLPTAKYGMAWQPQSPGMRAANRY</sequence>
<feature type="region of interest" description="Disordered" evidence="1">
    <location>
        <begin position="37"/>
        <end position="70"/>
    </location>
</feature>
<gene>
    <name evidence="2" type="ORF">H6G72_12160</name>
</gene>
<keyword evidence="3" id="KW-1185">Reference proteome</keyword>
<dbReference type="Gene3D" id="3.30.310.110">
    <property type="entry name" value="XisI-like"/>
    <property type="match status" value="1"/>
</dbReference>
<comment type="caution">
    <text evidence="2">The sequence shown here is derived from an EMBL/GenBank/DDBJ whole genome shotgun (WGS) entry which is preliminary data.</text>
</comment>
<dbReference type="InterPro" id="IPR035943">
    <property type="entry name" value="XisI-like_sf"/>
</dbReference>
<evidence type="ECO:0000313" key="3">
    <source>
        <dbReference type="Proteomes" id="UP000641954"/>
    </source>
</evidence>
<organism evidence="2 3">
    <name type="scientific">Planktothricoides raciborskii FACHB-1370</name>
    <dbReference type="NCBI Taxonomy" id="2949576"/>
    <lineage>
        <taxon>Bacteria</taxon>
        <taxon>Bacillati</taxon>
        <taxon>Cyanobacteriota</taxon>
        <taxon>Cyanophyceae</taxon>
        <taxon>Oscillatoriophycideae</taxon>
        <taxon>Oscillatoriales</taxon>
        <taxon>Oscillatoriaceae</taxon>
        <taxon>Planktothricoides</taxon>
    </lineage>
</organism>
<dbReference type="SUPFAM" id="SSF143847">
    <property type="entry name" value="XisI-like"/>
    <property type="match status" value="1"/>
</dbReference>
<proteinExistence type="predicted"/>
<evidence type="ECO:0000256" key="1">
    <source>
        <dbReference type="SAM" id="MobiDB-lite"/>
    </source>
</evidence>
<evidence type="ECO:0000313" key="2">
    <source>
        <dbReference type="EMBL" id="MBD2544577.1"/>
    </source>
</evidence>